<sequence>MGRRSGGGGFSGGGFGRSSGGKAAPAPTPAPVQSQSAAGGLGSAFADGMAFGSGNAVGHRVTDAVLGPRVFRHEVTAADPAPSAGSSTVPASCGSTLTAFQECLNSNGGNLSKCQFYMDMVCECRRSSTTGLNA</sequence>
<dbReference type="Proteomes" id="UP000224567">
    <property type="component" value="Unassembled WGS sequence"/>
</dbReference>
<dbReference type="InterPro" id="IPR010625">
    <property type="entry name" value="CHCH"/>
</dbReference>
<dbReference type="GO" id="GO:0007005">
    <property type="term" value="P:mitochondrion organization"/>
    <property type="evidence" value="ECO:0007669"/>
    <property type="project" value="InterPro"/>
</dbReference>
<comment type="caution">
    <text evidence="4">The sequence shown here is derived from an EMBL/GenBank/DDBJ whole genome shotgun (WGS) entry which is preliminary data.</text>
</comment>
<evidence type="ECO:0000313" key="5">
    <source>
        <dbReference type="Proteomes" id="UP000224567"/>
    </source>
</evidence>
<reference evidence="5" key="2">
    <citation type="journal article" date="2017" name="J. Anim. Genet.">
        <title>Multiple reference genome sequences of hot pepper reveal the massive evolution of plant disease resistance genes by retroduplication.</title>
        <authorList>
            <person name="Kim S."/>
            <person name="Park J."/>
            <person name="Yeom S.-I."/>
            <person name="Kim Y.-M."/>
            <person name="Seo E."/>
            <person name="Kim K.-T."/>
            <person name="Kim M.-S."/>
            <person name="Lee J.M."/>
            <person name="Cheong K."/>
            <person name="Shin H.-S."/>
            <person name="Kim S.-B."/>
            <person name="Han K."/>
            <person name="Lee J."/>
            <person name="Park M."/>
            <person name="Lee H.-A."/>
            <person name="Lee H.-Y."/>
            <person name="Lee Y."/>
            <person name="Oh S."/>
            <person name="Lee J.H."/>
            <person name="Choi E."/>
            <person name="Choi E."/>
            <person name="Lee S.E."/>
            <person name="Jeon J."/>
            <person name="Kim H."/>
            <person name="Choi G."/>
            <person name="Song H."/>
            <person name="Lee J."/>
            <person name="Lee S.-C."/>
            <person name="Kwon J.-K."/>
            <person name="Lee H.-Y."/>
            <person name="Koo N."/>
            <person name="Hong Y."/>
            <person name="Kim R.W."/>
            <person name="Kang W.-H."/>
            <person name="Huh J.H."/>
            <person name="Kang B.-C."/>
            <person name="Yang T.-J."/>
            <person name="Lee Y.-H."/>
            <person name="Bennetzen J.L."/>
            <person name="Choi D."/>
        </authorList>
    </citation>
    <scope>NUCLEOTIDE SEQUENCE [LARGE SCALE GENOMIC DNA]</scope>
    <source>
        <strain evidence="5">cv. PBC81</strain>
    </source>
</reference>
<dbReference type="STRING" id="33114.A0A2G2X036"/>
<reference evidence="4 5" key="1">
    <citation type="journal article" date="2017" name="Genome Biol.">
        <title>New reference genome sequences of hot pepper reveal the massive evolution of plant disease-resistance genes by retroduplication.</title>
        <authorList>
            <person name="Kim S."/>
            <person name="Park J."/>
            <person name="Yeom S.I."/>
            <person name="Kim Y.M."/>
            <person name="Seo E."/>
            <person name="Kim K.T."/>
            <person name="Kim M.S."/>
            <person name="Lee J.M."/>
            <person name="Cheong K."/>
            <person name="Shin H.S."/>
            <person name="Kim S.B."/>
            <person name="Han K."/>
            <person name="Lee J."/>
            <person name="Park M."/>
            <person name="Lee H.A."/>
            <person name="Lee H.Y."/>
            <person name="Lee Y."/>
            <person name="Oh S."/>
            <person name="Lee J.H."/>
            <person name="Choi E."/>
            <person name="Choi E."/>
            <person name="Lee S.E."/>
            <person name="Jeon J."/>
            <person name="Kim H."/>
            <person name="Choi G."/>
            <person name="Song H."/>
            <person name="Lee J."/>
            <person name="Lee S.C."/>
            <person name="Kwon J.K."/>
            <person name="Lee H.Y."/>
            <person name="Koo N."/>
            <person name="Hong Y."/>
            <person name="Kim R.W."/>
            <person name="Kang W.H."/>
            <person name="Huh J.H."/>
            <person name="Kang B.C."/>
            <person name="Yang T.J."/>
            <person name="Lee Y.H."/>
            <person name="Bennetzen J.L."/>
            <person name="Choi D."/>
        </authorList>
    </citation>
    <scope>NUCLEOTIDE SEQUENCE [LARGE SCALE GENOMIC DNA]</scope>
    <source>
        <strain evidence="5">cv. PBC81</strain>
    </source>
</reference>
<proteinExistence type="predicted"/>
<evidence type="ECO:0000313" key="4">
    <source>
        <dbReference type="EMBL" id="PHT50852.1"/>
    </source>
</evidence>
<dbReference type="EMBL" id="MLFT02000004">
    <property type="protein sequence ID" value="PHT50852.1"/>
    <property type="molecule type" value="Genomic_DNA"/>
</dbReference>
<feature type="compositionally biased region" description="Low complexity" evidence="2">
    <location>
        <begin position="20"/>
        <end position="38"/>
    </location>
</feature>
<gene>
    <name evidence="4" type="ORF">CQW23_10599</name>
</gene>
<organism evidence="4 5">
    <name type="scientific">Capsicum baccatum</name>
    <name type="common">Peruvian pepper</name>
    <dbReference type="NCBI Taxonomy" id="33114"/>
    <lineage>
        <taxon>Eukaryota</taxon>
        <taxon>Viridiplantae</taxon>
        <taxon>Streptophyta</taxon>
        <taxon>Embryophyta</taxon>
        <taxon>Tracheophyta</taxon>
        <taxon>Spermatophyta</taxon>
        <taxon>Magnoliopsida</taxon>
        <taxon>eudicotyledons</taxon>
        <taxon>Gunneridae</taxon>
        <taxon>Pentapetalae</taxon>
        <taxon>asterids</taxon>
        <taxon>lamiids</taxon>
        <taxon>Solanales</taxon>
        <taxon>Solanaceae</taxon>
        <taxon>Solanoideae</taxon>
        <taxon>Capsiceae</taxon>
        <taxon>Capsicum</taxon>
    </lineage>
</organism>
<feature type="domain" description="CHCH" evidence="3">
    <location>
        <begin position="93"/>
        <end position="126"/>
    </location>
</feature>
<dbReference type="InterPro" id="IPR055304">
    <property type="entry name" value="CHCHD2/10-like"/>
</dbReference>
<feature type="region of interest" description="Disordered" evidence="2">
    <location>
        <begin position="1"/>
        <end position="39"/>
    </location>
</feature>
<dbReference type="AlphaFoldDB" id="A0A2G2X036"/>
<evidence type="ECO:0000259" key="3">
    <source>
        <dbReference type="Pfam" id="PF06747"/>
    </source>
</evidence>
<dbReference type="PANTHER" id="PTHR13523:SF19">
    <property type="entry name" value="CHCH DOMAIN-CONTAINING PROTEIN"/>
    <property type="match status" value="1"/>
</dbReference>
<feature type="compositionally biased region" description="Gly residues" evidence="2">
    <location>
        <begin position="1"/>
        <end position="19"/>
    </location>
</feature>
<evidence type="ECO:0000256" key="2">
    <source>
        <dbReference type="SAM" id="MobiDB-lite"/>
    </source>
</evidence>
<keyword evidence="5" id="KW-1185">Reference proteome</keyword>
<dbReference type="OrthoDB" id="1106148at2759"/>
<dbReference type="Pfam" id="PF06747">
    <property type="entry name" value="CHCH"/>
    <property type="match status" value="1"/>
</dbReference>
<dbReference type="PANTHER" id="PTHR13523">
    <property type="entry name" value="COILED-COIL-HELIX-COILED-COIL-HELIX DOMAIN CONTAINING 2/NUR77"/>
    <property type="match status" value="1"/>
</dbReference>
<accession>A0A2G2X036</accession>
<dbReference type="GO" id="GO:0005634">
    <property type="term" value="C:nucleus"/>
    <property type="evidence" value="ECO:0007669"/>
    <property type="project" value="TreeGrafter"/>
</dbReference>
<name>A0A2G2X036_CAPBA</name>
<evidence type="ECO:0000256" key="1">
    <source>
        <dbReference type="ARBA" id="ARBA00023157"/>
    </source>
</evidence>
<keyword evidence="1" id="KW-1015">Disulfide bond</keyword>
<dbReference type="GO" id="GO:0005739">
    <property type="term" value="C:mitochondrion"/>
    <property type="evidence" value="ECO:0007669"/>
    <property type="project" value="TreeGrafter"/>
</dbReference>
<protein>
    <recommendedName>
        <fullName evidence="3">CHCH domain-containing protein</fullName>
    </recommendedName>
</protein>